<name>A0AAN8VCN6_9MAGN</name>
<evidence type="ECO:0000313" key="7">
    <source>
        <dbReference type="Proteomes" id="UP001370490"/>
    </source>
</evidence>
<proteinExistence type="predicted"/>
<reference evidence="6 7" key="1">
    <citation type="submission" date="2023-12" db="EMBL/GenBank/DDBJ databases">
        <title>A high-quality genome assembly for Dillenia turbinata (Dilleniales).</title>
        <authorList>
            <person name="Chanderbali A."/>
        </authorList>
    </citation>
    <scope>NUCLEOTIDE SEQUENCE [LARGE SCALE GENOMIC DNA]</scope>
    <source>
        <strain evidence="6">LSX21</strain>
        <tissue evidence="6">Leaf</tissue>
    </source>
</reference>
<dbReference type="AlphaFoldDB" id="A0AAN8VCN6"/>
<dbReference type="SUPFAM" id="SSF53335">
    <property type="entry name" value="S-adenosyl-L-methionine-dependent methyltransferases"/>
    <property type="match status" value="1"/>
</dbReference>
<dbReference type="EMBL" id="JBAMMX010000011">
    <property type="protein sequence ID" value="KAK6931580.1"/>
    <property type="molecule type" value="Genomic_DNA"/>
</dbReference>
<evidence type="ECO:0000256" key="3">
    <source>
        <dbReference type="ARBA" id="ARBA00022723"/>
    </source>
</evidence>
<comment type="caution">
    <text evidence="6">The sequence shown here is derived from an EMBL/GenBank/DDBJ whole genome shotgun (WGS) entry which is preliminary data.</text>
</comment>
<accession>A0AAN8VCN6</accession>
<keyword evidence="2" id="KW-0808">Transferase</keyword>
<dbReference type="GO" id="GO:0008168">
    <property type="term" value="F:methyltransferase activity"/>
    <property type="evidence" value="ECO:0007669"/>
    <property type="project" value="UniProtKB-KW"/>
</dbReference>
<dbReference type="InterPro" id="IPR029063">
    <property type="entry name" value="SAM-dependent_MTases_sf"/>
</dbReference>
<dbReference type="InterPro" id="IPR005299">
    <property type="entry name" value="MeTrfase_7"/>
</dbReference>
<evidence type="ECO:0000256" key="2">
    <source>
        <dbReference type="ARBA" id="ARBA00022679"/>
    </source>
</evidence>
<dbReference type="Proteomes" id="UP001370490">
    <property type="component" value="Unassembled WGS sequence"/>
</dbReference>
<dbReference type="InterPro" id="IPR042086">
    <property type="entry name" value="MeTrfase_capping"/>
</dbReference>
<keyword evidence="3" id="KW-0479">Metal-binding</keyword>
<dbReference type="PANTHER" id="PTHR31009">
    <property type="entry name" value="S-ADENOSYL-L-METHIONINE:CARBOXYL METHYLTRANSFERASE FAMILY PROTEIN"/>
    <property type="match status" value="1"/>
</dbReference>
<dbReference type="Pfam" id="PF03492">
    <property type="entry name" value="Methyltransf_7"/>
    <property type="match status" value="1"/>
</dbReference>
<gene>
    <name evidence="6" type="ORF">RJ641_003373</name>
</gene>
<organism evidence="6 7">
    <name type="scientific">Dillenia turbinata</name>
    <dbReference type="NCBI Taxonomy" id="194707"/>
    <lineage>
        <taxon>Eukaryota</taxon>
        <taxon>Viridiplantae</taxon>
        <taxon>Streptophyta</taxon>
        <taxon>Embryophyta</taxon>
        <taxon>Tracheophyta</taxon>
        <taxon>Spermatophyta</taxon>
        <taxon>Magnoliopsida</taxon>
        <taxon>eudicotyledons</taxon>
        <taxon>Gunneridae</taxon>
        <taxon>Pentapetalae</taxon>
        <taxon>Dilleniales</taxon>
        <taxon>Dilleniaceae</taxon>
        <taxon>Dillenia</taxon>
    </lineage>
</organism>
<dbReference type="Gene3D" id="3.40.50.150">
    <property type="entry name" value="Vaccinia Virus protein VP39"/>
    <property type="match status" value="1"/>
</dbReference>
<evidence type="ECO:0000256" key="4">
    <source>
        <dbReference type="ARBA" id="ARBA00022842"/>
    </source>
</evidence>
<evidence type="ECO:0000256" key="1">
    <source>
        <dbReference type="ARBA" id="ARBA00022603"/>
    </source>
</evidence>
<dbReference type="GO" id="GO:0046872">
    <property type="term" value="F:metal ion binding"/>
    <property type="evidence" value="ECO:0007669"/>
    <property type="project" value="UniProtKB-KW"/>
</dbReference>
<dbReference type="GO" id="GO:0032259">
    <property type="term" value="P:methylation"/>
    <property type="evidence" value="ECO:0007669"/>
    <property type="project" value="UniProtKB-KW"/>
</dbReference>
<sequence length="362" mass="40604">MEGSVAMNGGDGPNSYTMNSSHQKAGLDRAKHLLQIGIEENLEVLEDSKDMNNQKIYRISDLGCSVGPNTFICVQAIMESIILKYESLNLGQKIPEFLVFFNDHVTNDFNTLLQALPSDRNYLAAAVPGSFHDRLFPKSSMNFIHSSFALHWLSKVPQEVTTKDSPAWNKGRITYVDSCPEVVEAYTSQFQKDMDNFFELRSVEVAKDGLMVILILCRVEGSPPTEAAVSHMNEGLGYALMDMAKEGLVDEGLVDSFNIPIYIPTALELKEAVTRNGKFSIEILEKTHYPPQLDTPEKIQICCQHIRAALEGMVIEHFGSQINNELFNRYPTKLEELSRTPFYASIAKTENLFLLVKRNAVV</sequence>
<keyword evidence="7" id="KW-1185">Reference proteome</keyword>
<protein>
    <submittedName>
        <fullName evidence="6">SAM dependent carboxyl methyltransferase</fullName>
    </submittedName>
</protein>
<evidence type="ECO:0000313" key="6">
    <source>
        <dbReference type="EMBL" id="KAK6931580.1"/>
    </source>
</evidence>
<keyword evidence="4" id="KW-0460">Magnesium</keyword>
<evidence type="ECO:0000256" key="5">
    <source>
        <dbReference type="SAM" id="MobiDB-lite"/>
    </source>
</evidence>
<dbReference type="Gene3D" id="1.10.1200.270">
    <property type="entry name" value="Methyltransferase, alpha-helical capping domain"/>
    <property type="match status" value="1"/>
</dbReference>
<keyword evidence="1 6" id="KW-0489">Methyltransferase</keyword>
<feature type="region of interest" description="Disordered" evidence="5">
    <location>
        <begin position="1"/>
        <end position="21"/>
    </location>
</feature>